<keyword evidence="5" id="KW-1185">Reference proteome</keyword>
<dbReference type="GO" id="GO:0003677">
    <property type="term" value="F:DNA binding"/>
    <property type="evidence" value="ECO:0007669"/>
    <property type="project" value="UniProtKB-KW"/>
</dbReference>
<dbReference type="InterPro" id="IPR025943">
    <property type="entry name" value="Sigma_54_int_dom_ATP-bd_2"/>
</dbReference>
<dbReference type="InterPro" id="IPR002078">
    <property type="entry name" value="Sigma_54_int"/>
</dbReference>
<dbReference type="EMBL" id="VNIB01000002">
    <property type="protein sequence ID" value="TYO99680.1"/>
    <property type="molecule type" value="Genomic_DNA"/>
</dbReference>
<keyword evidence="4" id="KW-0238">DNA-binding</keyword>
<evidence type="ECO:0000313" key="5">
    <source>
        <dbReference type="Proteomes" id="UP000324159"/>
    </source>
</evidence>
<dbReference type="OrthoDB" id="9814761at2"/>
<evidence type="ECO:0000256" key="2">
    <source>
        <dbReference type="ARBA" id="ARBA00022840"/>
    </source>
</evidence>
<dbReference type="PANTHER" id="PTHR32071">
    <property type="entry name" value="TRANSCRIPTIONAL REGULATORY PROTEIN"/>
    <property type="match status" value="1"/>
</dbReference>
<dbReference type="InterPro" id="IPR058031">
    <property type="entry name" value="AAA_lid_NorR"/>
</dbReference>
<dbReference type="GO" id="GO:0005524">
    <property type="term" value="F:ATP binding"/>
    <property type="evidence" value="ECO:0007669"/>
    <property type="project" value="UniProtKB-KW"/>
</dbReference>
<dbReference type="PROSITE" id="PS00675">
    <property type="entry name" value="SIGMA54_INTERACT_1"/>
    <property type="match status" value="1"/>
</dbReference>
<name>A0A5D3WQC5_9BACT</name>
<dbReference type="FunFam" id="3.40.50.300:FF:000006">
    <property type="entry name" value="DNA-binding transcriptional regulator NtrC"/>
    <property type="match status" value="1"/>
</dbReference>
<dbReference type="Gene3D" id="1.10.8.60">
    <property type="match status" value="1"/>
</dbReference>
<keyword evidence="1" id="KW-0547">Nucleotide-binding</keyword>
<dbReference type="PROSITE" id="PS00676">
    <property type="entry name" value="SIGMA54_INTERACT_2"/>
    <property type="match status" value="1"/>
</dbReference>
<dbReference type="AlphaFoldDB" id="A0A5D3WQC5"/>
<keyword evidence="2" id="KW-0067">ATP-binding</keyword>
<dbReference type="InterPro" id="IPR003593">
    <property type="entry name" value="AAA+_ATPase"/>
</dbReference>
<dbReference type="Pfam" id="PF00158">
    <property type="entry name" value="Sigma54_activat"/>
    <property type="match status" value="1"/>
</dbReference>
<dbReference type="InterPro" id="IPR027417">
    <property type="entry name" value="P-loop_NTPase"/>
</dbReference>
<dbReference type="Proteomes" id="UP000324159">
    <property type="component" value="Unassembled WGS sequence"/>
</dbReference>
<accession>A0A5D3WQC5</accession>
<protein>
    <submittedName>
        <fullName evidence="4">DNA-binding NtrC family response regulator</fullName>
    </submittedName>
</protein>
<proteinExistence type="predicted"/>
<dbReference type="SMART" id="SM00382">
    <property type="entry name" value="AAA"/>
    <property type="match status" value="1"/>
</dbReference>
<dbReference type="CDD" id="cd00009">
    <property type="entry name" value="AAA"/>
    <property type="match status" value="1"/>
</dbReference>
<comment type="caution">
    <text evidence="4">The sequence shown here is derived from an EMBL/GenBank/DDBJ whole genome shotgun (WGS) entry which is preliminary data.</text>
</comment>
<evidence type="ECO:0000256" key="1">
    <source>
        <dbReference type="ARBA" id="ARBA00022741"/>
    </source>
</evidence>
<dbReference type="InterPro" id="IPR025662">
    <property type="entry name" value="Sigma_54_int_dom_ATP-bd_1"/>
</dbReference>
<reference evidence="4 5" key="1">
    <citation type="submission" date="2019-07" db="EMBL/GenBank/DDBJ databases">
        <title>Genomic Encyclopedia of Type Strains, Phase IV (KMG-IV): sequencing the most valuable type-strain genomes for metagenomic binning, comparative biology and taxonomic classification.</title>
        <authorList>
            <person name="Goeker M."/>
        </authorList>
    </citation>
    <scope>NUCLEOTIDE SEQUENCE [LARGE SCALE GENOMIC DNA]</scope>
    <source>
        <strain evidence="4 5">SS015</strain>
    </source>
</reference>
<dbReference type="GO" id="GO:0006355">
    <property type="term" value="P:regulation of DNA-templated transcription"/>
    <property type="evidence" value="ECO:0007669"/>
    <property type="project" value="InterPro"/>
</dbReference>
<gene>
    <name evidence="4" type="ORF">EDC39_102205</name>
</gene>
<sequence>MERILFAWVGMNDLKASRGEADGQMGPIARVATEMTFSRLVLLDNYGPAENVADYVAWLERQCGLPVELVSVELPSPVDFAAIYVAARDQVDKVLTQERMERREVVPVFHLSPGTPAMAAVWILLAKGPFAEAELVQASREKGVESVEMPFNIFAEYVPDTIAGADRRLMRLSAHYDLAAEPETHGIVGQSKIIRKLVIQARLVAARDVPVLLEGETGTGKELFARFIHRESRRSEKRFLAVNCGAIPRELFESEFFGYVRGAFSGANREHPGYFEQADGGTLFLDEIGELPADAQVKILRVLNDGVVRRIGDAKDRQVNVRIIAATNRNLLTEVSQGRFRSDLFYRLAVAVLRLPPLREREGDIHLLLEHMLTQVNRELGKEPGYKQKKFSINAKNIMLRHTWPGNAREMYNTVLRICVWCQEEVIQEEDVRQALLPGTTEDKNDILSQPLGGGFNIQELQAFLTSHYIRRALDEAGGNKRRAAALLGLKNYQTLNNWIAKYGVEV</sequence>
<dbReference type="Gene3D" id="1.10.10.60">
    <property type="entry name" value="Homeodomain-like"/>
    <property type="match status" value="1"/>
</dbReference>
<dbReference type="PROSITE" id="PS50045">
    <property type="entry name" value="SIGMA54_INTERACT_4"/>
    <property type="match status" value="1"/>
</dbReference>
<evidence type="ECO:0000313" key="4">
    <source>
        <dbReference type="EMBL" id="TYO99680.1"/>
    </source>
</evidence>
<dbReference type="SUPFAM" id="SSF52540">
    <property type="entry name" value="P-loop containing nucleoside triphosphate hydrolases"/>
    <property type="match status" value="1"/>
</dbReference>
<evidence type="ECO:0000259" key="3">
    <source>
        <dbReference type="PROSITE" id="PS50045"/>
    </source>
</evidence>
<dbReference type="Gene3D" id="3.40.50.300">
    <property type="entry name" value="P-loop containing nucleotide triphosphate hydrolases"/>
    <property type="match status" value="1"/>
</dbReference>
<feature type="domain" description="Sigma-54 factor interaction" evidence="3">
    <location>
        <begin position="187"/>
        <end position="420"/>
    </location>
</feature>
<organism evidence="4 5">
    <name type="scientific">Geothermobacter ehrlichii</name>
    <dbReference type="NCBI Taxonomy" id="213224"/>
    <lineage>
        <taxon>Bacteria</taxon>
        <taxon>Pseudomonadati</taxon>
        <taxon>Thermodesulfobacteriota</taxon>
        <taxon>Desulfuromonadia</taxon>
        <taxon>Desulfuromonadales</taxon>
        <taxon>Geothermobacteraceae</taxon>
        <taxon>Geothermobacter</taxon>
    </lineage>
</organism>
<dbReference type="Pfam" id="PF25601">
    <property type="entry name" value="AAA_lid_14"/>
    <property type="match status" value="1"/>
</dbReference>